<dbReference type="AlphaFoldDB" id="A0A5K7YXN4"/>
<evidence type="ECO:0000313" key="2">
    <source>
        <dbReference type="EMBL" id="BBO71851.1"/>
    </source>
</evidence>
<reference evidence="2 3" key="1">
    <citation type="submission" date="2019-11" db="EMBL/GenBank/DDBJ databases">
        <title>Comparative genomics of hydrocarbon-degrading Desulfosarcina strains.</title>
        <authorList>
            <person name="Watanabe M."/>
            <person name="Kojima H."/>
            <person name="Fukui M."/>
        </authorList>
    </citation>
    <scope>NUCLEOTIDE SEQUENCE [LARGE SCALE GENOMIC DNA]</scope>
    <source>
        <strain evidence="2 3">PL12</strain>
    </source>
</reference>
<sequence length="242" mass="25988">MDNLKNWFGYDSLAFFGKVNASISHELKNVMAIISETAGLLGDLSEMARGGTPVDPDMLTSSTESIVEEIQRGFTTIRQMNRFAHSIDTPVLSVNLMDVLDLVRHLSGYLSFAGKTNLHAGDGAAPMAVTCPFILQAITYQAVVRTFQNTGPGAELDISVQATNPSTWRILFDGFDPKDPVAFPDAPIKGMAASIGVSLLLDRSSDRLAIDVPVSMDGPGARLDIPEMQPGETGRGTGYHSK</sequence>
<proteinExistence type="predicted"/>
<dbReference type="RefSeq" id="WP_155319630.1">
    <property type="nucleotide sequence ID" value="NZ_AP021874.1"/>
</dbReference>
<feature type="region of interest" description="Disordered" evidence="1">
    <location>
        <begin position="219"/>
        <end position="242"/>
    </location>
</feature>
<name>A0A5K7YXN4_9BACT</name>
<dbReference type="EMBL" id="AP021874">
    <property type="protein sequence ID" value="BBO71851.1"/>
    <property type="molecule type" value="Genomic_DNA"/>
</dbReference>
<organism evidence="2 3">
    <name type="scientific">Desulfosarcina alkanivorans</name>
    <dbReference type="NCBI Taxonomy" id="571177"/>
    <lineage>
        <taxon>Bacteria</taxon>
        <taxon>Pseudomonadati</taxon>
        <taxon>Thermodesulfobacteriota</taxon>
        <taxon>Desulfobacteria</taxon>
        <taxon>Desulfobacterales</taxon>
        <taxon>Desulfosarcinaceae</taxon>
        <taxon>Desulfosarcina</taxon>
    </lineage>
</organism>
<evidence type="ECO:0008006" key="4">
    <source>
        <dbReference type="Google" id="ProtNLM"/>
    </source>
</evidence>
<dbReference type="Proteomes" id="UP000427906">
    <property type="component" value="Chromosome"/>
</dbReference>
<dbReference type="OrthoDB" id="5417790at2"/>
<protein>
    <recommendedName>
        <fullName evidence="4">Signal transduction histidine kinase dimerisation/phosphoacceptor domain-containing protein</fullName>
    </recommendedName>
</protein>
<keyword evidence="3" id="KW-1185">Reference proteome</keyword>
<evidence type="ECO:0000256" key="1">
    <source>
        <dbReference type="SAM" id="MobiDB-lite"/>
    </source>
</evidence>
<dbReference type="KEGG" id="dalk:DSCA_57810"/>
<accession>A0A5K7YXN4</accession>
<feature type="compositionally biased region" description="Gly residues" evidence="1">
    <location>
        <begin position="233"/>
        <end position="242"/>
    </location>
</feature>
<gene>
    <name evidence="2" type="ORF">DSCA_57810</name>
</gene>
<dbReference type="Gene3D" id="1.10.287.130">
    <property type="match status" value="1"/>
</dbReference>
<evidence type="ECO:0000313" key="3">
    <source>
        <dbReference type="Proteomes" id="UP000427906"/>
    </source>
</evidence>